<keyword evidence="3" id="KW-1185">Reference proteome</keyword>
<organism evidence="2 3">
    <name type="scientific">Aromia moschata</name>
    <dbReference type="NCBI Taxonomy" id="1265417"/>
    <lineage>
        <taxon>Eukaryota</taxon>
        <taxon>Metazoa</taxon>
        <taxon>Ecdysozoa</taxon>
        <taxon>Arthropoda</taxon>
        <taxon>Hexapoda</taxon>
        <taxon>Insecta</taxon>
        <taxon>Pterygota</taxon>
        <taxon>Neoptera</taxon>
        <taxon>Endopterygota</taxon>
        <taxon>Coleoptera</taxon>
        <taxon>Polyphaga</taxon>
        <taxon>Cucujiformia</taxon>
        <taxon>Chrysomeloidea</taxon>
        <taxon>Cerambycidae</taxon>
        <taxon>Cerambycinae</taxon>
        <taxon>Callichromatini</taxon>
        <taxon>Aromia</taxon>
    </lineage>
</organism>
<dbReference type="InterPro" id="IPR013087">
    <property type="entry name" value="Znf_C2H2_type"/>
</dbReference>
<sequence length="534" mass="61492">MKTDNEEIKLCSFCSTCVTDYQKIAGDIKEIIAKTILKTFCDACKADLRICSYFKRSCSYTEEYVNYFKRLNSETKLDIREVYFEARKPNIGCKKKDLPPQGPNRLSSVSQSEETIDGVPLRALLDKYFPELDLEIIEDSAMCLCCYYILRGYFDFMEACSREHGIKTKDNTRCPNEQSNCLHLAVDSLKAENDLEILEMDVKPEQVNIKLEEEILNRSDSQPRASLSMIAGTHNCIKCISTKNTTYSESEALHRCMDCTYTTQRTFSLALHMFFHKSSVHDNTTTTPTMIMMYCRDIPNSSTGNNGNLSSHSCCTSQNPRETITQDKYETIRTTKGEEPVKNTTTAAPYHSEYETESKRRFEVEQEAQNKYANVKMYTCEMCSYRTSRRAYIKKHSVTHKKATITPVCDMYRYQAVSEEDFRKHILVHQNSVEWIRESCDSNQVNEEASQNDVEETKYLCQFCDYHNSTKIDFDQHVSSHRVQSDSGLLHIQPNADICGYQTATERDLQSYESTHDLTRGVLIVNPNNFNGSR</sequence>
<reference evidence="2" key="1">
    <citation type="journal article" date="2023" name="Insect Mol. Biol.">
        <title>Genome sequencing provides insights into the evolution of gene families encoding plant cell wall-degrading enzymes in longhorned beetles.</title>
        <authorList>
            <person name="Shin N.R."/>
            <person name="Okamura Y."/>
            <person name="Kirsch R."/>
            <person name="Pauchet Y."/>
        </authorList>
    </citation>
    <scope>NUCLEOTIDE SEQUENCE</scope>
    <source>
        <strain evidence="2">AMC_N1</strain>
    </source>
</reference>
<name>A0AAV8Z384_9CUCU</name>
<protein>
    <recommendedName>
        <fullName evidence="1">C2H2-type domain-containing protein</fullName>
    </recommendedName>
</protein>
<feature type="domain" description="C2H2-type" evidence="1">
    <location>
        <begin position="407"/>
        <end position="429"/>
    </location>
</feature>
<dbReference type="InterPro" id="IPR036236">
    <property type="entry name" value="Znf_C2H2_sf"/>
</dbReference>
<feature type="domain" description="C2H2-type" evidence="1">
    <location>
        <begin position="378"/>
        <end position="400"/>
    </location>
</feature>
<accession>A0AAV8Z384</accession>
<feature type="domain" description="C2H2-type" evidence="1">
    <location>
        <begin position="459"/>
        <end position="481"/>
    </location>
</feature>
<feature type="domain" description="C2H2-type" evidence="1">
    <location>
        <begin position="254"/>
        <end position="276"/>
    </location>
</feature>
<dbReference type="Proteomes" id="UP001162162">
    <property type="component" value="Unassembled WGS sequence"/>
</dbReference>
<evidence type="ECO:0000313" key="2">
    <source>
        <dbReference type="EMBL" id="KAJ8957828.1"/>
    </source>
</evidence>
<proteinExistence type="predicted"/>
<dbReference type="SUPFAM" id="SSF57667">
    <property type="entry name" value="beta-beta-alpha zinc fingers"/>
    <property type="match status" value="1"/>
</dbReference>
<dbReference type="EMBL" id="JAPWTK010000020">
    <property type="protein sequence ID" value="KAJ8957828.1"/>
    <property type="molecule type" value="Genomic_DNA"/>
</dbReference>
<dbReference type="SMART" id="SM00355">
    <property type="entry name" value="ZnF_C2H2"/>
    <property type="match status" value="4"/>
</dbReference>
<evidence type="ECO:0000259" key="1">
    <source>
        <dbReference type="SMART" id="SM00355"/>
    </source>
</evidence>
<comment type="caution">
    <text evidence="2">The sequence shown here is derived from an EMBL/GenBank/DDBJ whole genome shotgun (WGS) entry which is preliminary data.</text>
</comment>
<evidence type="ECO:0000313" key="3">
    <source>
        <dbReference type="Proteomes" id="UP001162162"/>
    </source>
</evidence>
<dbReference type="AlphaFoldDB" id="A0AAV8Z384"/>
<gene>
    <name evidence="2" type="ORF">NQ318_001824</name>
</gene>
<dbReference type="Gene3D" id="3.30.160.60">
    <property type="entry name" value="Classic Zinc Finger"/>
    <property type="match status" value="1"/>
</dbReference>